<dbReference type="InterPro" id="IPR001044">
    <property type="entry name" value="XPG/Rad2_eukaryotes"/>
</dbReference>
<feature type="region of interest" description="Disordered" evidence="14">
    <location>
        <begin position="169"/>
        <end position="243"/>
    </location>
</feature>
<keyword evidence="9" id="KW-0460">Magnesium</keyword>
<feature type="compositionally biased region" description="Basic and acidic residues" evidence="14">
    <location>
        <begin position="234"/>
        <end position="243"/>
    </location>
</feature>
<dbReference type="InterPro" id="IPR006085">
    <property type="entry name" value="XPG_DNA_repair_N"/>
</dbReference>
<dbReference type="GO" id="GO:0048256">
    <property type="term" value="F:flap endonuclease activity"/>
    <property type="evidence" value="ECO:0007669"/>
    <property type="project" value="UniProtKB-ARBA"/>
</dbReference>
<keyword evidence="7" id="KW-0227">DNA damage</keyword>
<dbReference type="InterPro" id="IPR019974">
    <property type="entry name" value="XPG_CS"/>
</dbReference>
<evidence type="ECO:0000313" key="18">
    <source>
        <dbReference type="Proteomes" id="UP000059188"/>
    </source>
</evidence>
<dbReference type="InterPro" id="IPR008918">
    <property type="entry name" value="HhH2"/>
</dbReference>
<evidence type="ECO:0000256" key="6">
    <source>
        <dbReference type="ARBA" id="ARBA00022759"/>
    </source>
</evidence>
<sequence>MHRPKLTAGRLPPARKKRSARDRRSRRCYVIAKSNVSRPRPRHHVRVGSMGVKQLWTLLSPAGRPVPLETLEGKVLAIDSSIWLYQFQATMRDKEGRALVNAHILGFLRRISKLLFYGVKPVFVFDGGAPVLKRNTIAERKKRKSGAAASHAKVAEKLLAAQLRREALRHTEERERKEAGKASNDRRPFVADDDANYLEDLSGPTLVLPGKHNVPTPKPAPNMSSSSNPKHSSKPADKTFREHDPYRLPELDTSIDARALPNDPRLATDEELRSYISHLRPDDPEFHELPADAQYEILGELRLKSRTTSHKRLQKMLKQSKTPMDFSMAQIKNLGQRNRLTQEVLSTLNLVGTGAGGVVVPVKIASEKNREYVLVRNEGADRGFTLGIRQEGNTAEKPIVVEEDDEQGDDSFDSKLGDVWEDIVVPGRSQIGVGPDQDWRDFKRQNALDGLSKRDTRKHLAPLTTNPRLAGEYRPDKGKGKEVDLSSESEGSHSSANEDMDIQLAVQASLGEGQVQEDEEDDLHRALALSLSEHNKGSLGAASTSSNLDNLSTSSPAANIAPDSELFGAPTGLLGGITLSETFPLQALDYEVDEDDDLDMEEVVITAPVVDEPEQGGSSWEGTEGLEIVDTDPLIFESTLPQPSMQESPRKASRISKPESPRLEPTSQRTSETRRELAQALVSSGDEDDFDEVPLPSRLMTLLAPYQTPSGSGATGSPTKKPESSSKPGVQSKPSSSGADSPIKKLPQVGEQADVKRVTWDDSLKTERLSGSKVNETRQIPPGRDTGALSTIVQKASAIATEAPEEDMGEAVSLDITERLQDIPSVSQTGDETTAKAPSMPSWFSSAPTAGVSTPSKREILVELAPESESTSGEPRKNELSIGNDSWDGVPVQLSDDEEEVIPWSRSPTPTGARSPVAVPIHVEPDFDSTHSRNTRLRDEEEEHVTFMSQLQGKSYATMRESLDAEIAALRKERAAALRDAEDITAQMSAQIQVLLRLFGVPFVNAPMEAEAQCAFLAQHGLVEGVITDDSDVFLFGAGRVYRNMFNQTKTVECFLSADLERELGLDRETLISLAYLLGSDYTEGLPGVGPVVAMEIMKEFPGETGLREFCKWWRKVQVGKDMEDDLGTTFRKRFKKKFTTLHLNEEWPNPKVREAYLEPAVDGSEERFQWGLPDLDGLRRFLGDELSWATEKVDEAIVPIIRRMTQRSSSTNANRQGTLNSFIEGSAFASNNATRAPKKSQAYASKRLQQVVAEYRARKSGESVPNEDKLGTDPSSDQRKAKGKGTAKPRESKKKKSQGTGDQEPEDSVADPKGAKRKRASGTRGSKRGRDARRGRGRGARSMISNKEDEEEYPSDSGSENSKNDAEPEAPTPKKPRLRPRMKKPSPAPQSPAHSDSEGGSSDEYMES</sequence>
<feature type="compositionally biased region" description="Basic and acidic residues" evidence="14">
    <location>
        <begin position="753"/>
        <end position="770"/>
    </location>
</feature>
<dbReference type="GO" id="GO:0046872">
    <property type="term" value="F:metal ion binding"/>
    <property type="evidence" value="ECO:0007669"/>
    <property type="project" value="UniProtKB-KW"/>
</dbReference>
<proteinExistence type="inferred from homology"/>
<feature type="compositionally biased region" description="Low complexity" evidence="14">
    <location>
        <begin position="486"/>
        <end position="495"/>
    </location>
</feature>
<keyword evidence="4" id="KW-0540">Nuclease</keyword>
<name>A0A0B7FC78_THACB</name>
<dbReference type="CDD" id="cd09904">
    <property type="entry name" value="H3TH_XPG"/>
    <property type="match status" value="1"/>
</dbReference>
<feature type="compositionally biased region" description="Basic residues" evidence="14">
    <location>
        <begin position="1316"/>
        <end position="1328"/>
    </location>
</feature>
<evidence type="ECO:0000256" key="10">
    <source>
        <dbReference type="ARBA" id="ARBA00023204"/>
    </source>
</evidence>
<feature type="region of interest" description="Disordered" evidence="14">
    <location>
        <begin position="450"/>
        <end position="498"/>
    </location>
</feature>
<evidence type="ECO:0000256" key="3">
    <source>
        <dbReference type="ARBA" id="ARBA00005283"/>
    </source>
</evidence>
<dbReference type="PANTHER" id="PTHR16171">
    <property type="entry name" value="DNA REPAIR PROTEIN COMPLEMENTING XP-G CELLS-RELATED"/>
    <property type="match status" value="1"/>
</dbReference>
<keyword evidence="13" id="KW-0175">Coiled coil</keyword>
<keyword evidence="10" id="KW-0234">DNA repair</keyword>
<keyword evidence="11" id="KW-0539">Nucleus</keyword>
<comment type="cofactor">
    <cofactor evidence="1">
        <name>Mg(2+)</name>
        <dbReference type="ChEBI" id="CHEBI:18420"/>
    </cofactor>
</comment>
<gene>
    <name evidence="17" type="ORF">RSOLAG1IB_01163</name>
</gene>
<evidence type="ECO:0000256" key="5">
    <source>
        <dbReference type="ARBA" id="ARBA00022723"/>
    </source>
</evidence>
<feature type="domain" description="XPG N-terminal" evidence="16">
    <location>
        <begin position="50"/>
        <end position="147"/>
    </location>
</feature>
<dbReference type="EMBL" id="LN679101">
    <property type="protein sequence ID" value="CEL55155.1"/>
    <property type="molecule type" value="Genomic_DNA"/>
</dbReference>
<evidence type="ECO:0000256" key="14">
    <source>
        <dbReference type="SAM" id="MobiDB-lite"/>
    </source>
</evidence>
<reference evidence="17 18" key="1">
    <citation type="submission" date="2014-11" db="EMBL/GenBank/DDBJ databases">
        <authorList>
            <person name="Wibberg Daniel"/>
        </authorList>
    </citation>
    <scope>NUCLEOTIDE SEQUENCE [LARGE SCALE GENOMIC DNA]</scope>
    <source>
        <strain evidence="17">Rhizoctonia solani AG1-IB 7/3/14</strain>
    </source>
</reference>
<dbReference type="SMART" id="SM00726">
    <property type="entry name" value="UIM"/>
    <property type="match status" value="2"/>
</dbReference>
<keyword evidence="6" id="KW-0255">Endonuclease</keyword>
<dbReference type="Proteomes" id="UP000059188">
    <property type="component" value="Unassembled WGS sequence"/>
</dbReference>
<dbReference type="Gene3D" id="1.10.150.20">
    <property type="entry name" value="5' to 3' exonuclease, C-terminal subdomain"/>
    <property type="match status" value="1"/>
</dbReference>
<comment type="subcellular location">
    <subcellularLocation>
        <location evidence="2">Nucleus</location>
    </subcellularLocation>
</comment>
<dbReference type="InterPro" id="IPR003903">
    <property type="entry name" value="UIM_dom"/>
</dbReference>
<feature type="compositionally biased region" description="Basic residues" evidence="14">
    <location>
        <begin position="1282"/>
        <end position="1298"/>
    </location>
</feature>
<dbReference type="GO" id="GO:0005634">
    <property type="term" value="C:nucleus"/>
    <property type="evidence" value="ECO:0007669"/>
    <property type="project" value="UniProtKB-SubCell"/>
</dbReference>
<evidence type="ECO:0000256" key="4">
    <source>
        <dbReference type="ARBA" id="ARBA00022722"/>
    </source>
</evidence>
<feature type="compositionally biased region" description="Basic residues" evidence="14">
    <location>
        <begin position="13"/>
        <end position="25"/>
    </location>
</feature>
<feature type="compositionally biased region" description="Polar residues" evidence="14">
    <location>
        <begin position="842"/>
        <end position="855"/>
    </location>
</feature>
<feature type="region of interest" description="Disordered" evidence="14">
    <location>
        <begin position="823"/>
        <end position="889"/>
    </location>
</feature>
<evidence type="ECO:0000256" key="1">
    <source>
        <dbReference type="ARBA" id="ARBA00001946"/>
    </source>
</evidence>
<dbReference type="GO" id="GO:0006289">
    <property type="term" value="P:nucleotide-excision repair"/>
    <property type="evidence" value="ECO:0007669"/>
    <property type="project" value="InterPro"/>
</dbReference>
<keyword evidence="18" id="KW-1185">Reference proteome</keyword>
<feature type="region of interest" description="Disordered" evidence="14">
    <location>
        <begin position="1257"/>
        <end position="1409"/>
    </location>
</feature>
<feature type="compositionally biased region" description="Basic and acidic residues" evidence="14">
    <location>
        <begin position="169"/>
        <end position="190"/>
    </location>
</feature>
<dbReference type="Pfam" id="PF00867">
    <property type="entry name" value="XPG_I"/>
    <property type="match status" value="1"/>
</dbReference>
<accession>A0A0B7FC78</accession>
<dbReference type="SMART" id="SM00279">
    <property type="entry name" value="HhH2"/>
    <property type="match status" value="1"/>
</dbReference>
<dbReference type="CDD" id="cd09868">
    <property type="entry name" value="PIN_XPG_RAD2"/>
    <property type="match status" value="2"/>
</dbReference>
<dbReference type="SMART" id="SM00484">
    <property type="entry name" value="XPGI"/>
    <property type="match status" value="1"/>
</dbReference>
<protein>
    <submittedName>
        <fullName evidence="17">DNA repair protein rad13</fullName>
    </submittedName>
</protein>
<evidence type="ECO:0000256" key="9">
    <source>
        <dbReference type="ARBA" id="ARBA00022842"/>
    </source>
</evidence>
<dbReference type="InterPro" id="IPR036279">
    <property type="entry name" value="5-3_exonuclease_C_sf"/>
</dbReference>
<feature type="compositionally biased region" description="Basic and acidic residues" evidence="14">
    <location>
        <begin position="1257"/>
        <end position="1281"/>
    </location>
</feature>
<feature type="coiled-coil region" evidence="13">
    <location>
        <begin position="960"/>
        <end position="987"/>
    </location>
</feature>
<dbReference type="OrthoDB" id="31113at2759"/>
<evidence type="ECO:0000256" key="12">
    <source>
        <dbReference type="ARBA" id="ARBA00038112"/>
    </source>
</evidence>
<dbReference type="GO" id="GO:0003697">
    <property type="term" value="F:single-stranded DNA binding"/>
    <property type="evidence" value="ECO:0007669"/>
    <property type="project" value="InterPro"/>
</dbReference>
<dbReference type="FunFam" id="1.10.150.20:FF:000030">
    <property type="entry name" value="Flap endonuclease GEN-like 1"/>
    <property type="match status" value="1"/>
</dbReference>
<dbReference type="InterPro" id="IPR006086">
    <property type="entry name" value="XPG-I_dom"/>
</dbReference>
<evidence type="ECO:0000256" key="7">
    <source>
        <dbReference type="ARBA" id="ARBA00022763"/>
    </source>
</evidence>
<dbReference type="SUPFAM" id="SSF88723">
    <property type="entry name" value="PIN domain-like"/>
    <property type="match status" value="1"/>
</dbReference>
<feature type="compositionally biased region" description="Basic and acidic residues" evidence="14">
    <location>
        <begin position="471"/>
        <end position="484"/>
    </location>
</feature>
<feature type="compositionally biased region" description="Low complexity" evidence="14">
    <location>
        <begin position="221"/>
        <end position="230"/>
    </location>
</feature>
<organism evidence="17 18">
    <name type="scientific">Thanatephorus cucumeris (strain AG1-IB / isolate 7/3/14)</name>
    <name type="common">Lettuce bottom rot fungus</name>
    <name type="synonym">Rhizoctonia solani</name>
    <dbReference type="NCBI Taxonomy" id="1108050"/>
    <lineage>
        <taxon>Eukaryota</taxon>
        <taxon>Fungi</taxon>
        <taxon>Dikarya</taxon>
        <taxon>Basidiomycota</taxon>
        <taxon>Agaricomycotina</taxon>
        <taxon>Agaricomycetes</taxon>
        <taxon>Cantharellales</taxon>
        <taxon>Ceratobasidiaceae</taxon>
        <taxon>Rhizoctonia</taxon>
        <taxon>Rhizoctonia solani AG-1</taxon>
    </lineage>
</organism>
<evidence type="ECO:0000256" key="8">
    <source>
        <dbReference type="ARBA" id="ARBA00022801"/>
    </source>
</evidence>
<dbReference type="STRING" id="1108050.A0A0B7FC78"/>
<dbReference type="InterPro" id="IPR029060">
    <property type="entry name" value="PIN-like_dom_sf"/>
</dbReference>
<dbReference type="SUPFAM" id="SSF47807">
    <property type="entry name" value="5' to 3' exonuclease, C-terminal subdomain"/>
    <property type="match status" value="1"/>
</dbReference>
<comment type="similarity">
    <text evidence="3">Belongs to the XPG/RAD2 endonuclease family. XPG subfamily.</text>
</comment>
<dbReference type="PRINTS" id="PR00853">
    <property type="entry name" value="XPGRADSUPER"/>
</dbReference>
<dbReference type="InterPro" id="IPR006084">
    <property type="entry name" value="XPG/Rad2"/>
</dbReference>
<feature type="region of interest" description="Disordered" evidence="14">
    <location>
        <begin position="1"/>
        <end position="25"/>
    </location>
</feature>
<dbReference type="Pfam" id="PF00752">
    <property type="entry name" value="XPG_N"/>
    <property type="match status" value="1"/>
</dbReference>
<dbReference type="PRINTS" id="PR00066">
    <property type="entry name" value="XRODRMPGMNTG"/>
</dbReference>
<feature type="compositionally biased region" description="Basic residues" evidence="14">
    <location>
        <begin position="1375"/>
        <end position="1385"/>
    </location>
</feature>
<feature type="region of interest" description="Disordered" evidence="14">
    <location>
        <begin position="639"/>
        <end position="787"/>
    </location>
</feature>
<feature type="domain" description="XPG-I" evidence="15">
    <location>
        <begin position="997"/>
        <end position="1066"/>
    </location>
</feature>
<evidence type="ECO:0000313" key="17">
    <source>
        <dbReference type="EMBL" id="CEL55155.1"/>
    </source>
</evidence>
<dbReference type="PROSITE" id="PS00841">
    <property type="entry name" value="XPG_1"/>
    <property type="match status" value="1"/>
</dbReference>
<feature type="compositionally biased region" description="Polar residues" evidence="14">
    <location>
        <begin position="707"/>
        <end position="716"/>
    </location>
</feature>
<evidence type="ECO:0000256" key="11">
    <source>
        <dbReference type="ARBA" id="ARBA00023242"/>
    </source>
</evidence>
<evidence type="ECO:0000259" key="15">
    <source>
        <dbReference type="SMART" id="SM00484"/>
    </source>
</evidence>
<evidence type="ECO:0000259" key="16">
    <source>
        <dbReference type="SMART" id="SM00485"/>
    </source>
</evidence>
<evidence type="ECO:0000256" key="2">
    <source>
        <dbReference type="ARBA" id="ARBA00004123"/>
    </source>
</evidence>
<dbReference type="PANTHER" id="PTHR16171:SF7">
    <property type="entry name" value="DNA REPAIR PROTEIN RAD2"/>
    <property type="match status" value="1"/>
</dbReference>
<evidence type="ECO:0000256" key="13">
    <source>
        <dbReference type="SAM" id="Coils"/>
    </source>
</evidence>
<dbReference type="Gene3D" id="3.40.50.1010">
    <property type="entry name" value="5'-nuclease"/>
    <property type="match status" value="2"/>
</dbReference>
<dbReference type="PROSITE" id="PS00842">
    <property type="entry name" value="XPG_2"/>
    <property type="match status" value="1"/>
</dbReference>
<comment type="similarity">
    <text evidence="12">Belongs to the XPG/RAD2 endonuclease family. GEN subfamily.</text>
</comment>
<keyword evidence="5" id="KW-0479">Metal-binding</keyword>
<keyword evidence="8" id="KW-0378">Hydrolase</keyword>
<dbReference type="SMART" id="SM00485">
    <property type="entry name" value="XPGN"/>
    <property type="match status" value="1"/>
</dbReference>